<accession>A0ABD2PKY5</accession>
<sequence length="419" mass="46580">MFVTDSENKVARYGPINFNTKPPTPPQLNSPIVRTDSSTQISITLDTTFPRAPCGQYQYYTKIVNAKTDIFIGEEVSSRSVRVFKKMQNNTNYYIIGKLLEVNSRISGPKLIVNYTHSFNPTTVEYKQDIILSTSQISNNSTLLTWDMPHKSSSQKYDYSLSYQSADSDSITILNVTEKTHKLTNLTSCKTYYAIVESGTSYSEQIMFQTLPNPYSGTVSVNFEIVGSNEFTLVLTESNPVRSHCGSYIFRIDLSHQNGTLIKNFITPSRQFLVTQLLPAKTYTVSVSVLETNSKTESASVTKSVQTMDASKFAIASPTSVTAMNIKGDSLKLAWVPPSIPEGLLVVASEVYYSKSDGINKMIENKLSFAQISGLKPCTNYSFSVRVLVNETEIQYKSSFSSPFTVQTLAGSKFVSFDL</sequence>
<dbReference type="PROSITE" id="PS50853">
    <property type="entry name" value="FN3"/>
    <property type="match status" value="2"/>
</dbReference>
<dbReference type="EMBL" id="JBJKFK010006550">
    <property type="protein sequence ID" value="KAL3307765.1"/>
    <property type="molecule type" value="Genomic_DNA"/>
</dbReference>
<dbReference type="Gene3D" id="2.60.40.10">
    <property type="entry name" value="Immunoglobulins"/>
    <property type="match status" value="2"/>
</dbReference>
<evidence type="ECO:0000259" key="2">
    <source>
        <dbReference type="PROSITE" id="PS50853"/>
    </source>
</evidence>
<reference evidence="3 4" key="1">
    <citation type="submission" date="2024-11" db="EMBL/GenBank/DDBJ databases">
        <title>Adaptive evolution of stress response genes in parasites aligns with host niche diversity.</title>
        <authorList>
            <person name="Hahn C."/>
            <person name="Resl P."/>
        </authorList>
    </citation>
    <scope>NUCLEOTIDE SEQUENCE [LARGE SCALE GENOMIC DNA]</scope>
    <source>
        <strain evidence="3">EGGRZ-B1_66</strain>
        <tissue evidence="3">Body</tissue>
    </source>
</reference>
<dbReference type="Pfam" id="PF00041">
    <property type="entry name" value="fn3"/>
    <property type="match status" value="1"/>
</dbReference>
<comment type="caution">
    <text evidence="3">The sequence shown here is derived from an EMBL/GenBank/DDBJ whole genome shotgun (WGS) entry which is preliminary data.</text>
</comment>
<keyword evidence="4" id="KW-1185">Reference proteome</keyword>
<evidence type="ECO:0000313" key="3">
    <source>
        <dbReference type="EMBL" id="KAL3307765.1"/>
    </source>
</evidence>
<dbReference type="PANTHER" id="PTHR46708:SF2">
    <property type="entry name" value="FIBRONECTIN TYPE-III DOMAIN-CONTAINING PROTEIN"/>
    <property type="match status" value="1"/>
</dbReference>
<dbReference type="CDD" id="cd00063">
    <property type="entry name" value="FN3"/>
    <property type="match status" value="2"/>
</dbReference>
<feature type="domain" description="Fibronectin type-III" evidence="2">
    <location>
        <begin position="317"/>
        <end position="411"/>
    </location>
</feature>
<organism evidence="3 4">
    <name type="scientific">Cichlidogyrus casuarinus</name>
    <dbReference type="NCBI Taxonomy" id="1844966"/>
    <lineage>
        <taxon>Eukaryota</taxon>
        <taxon>Metazoa</taxon>
        <taxon>Spiralia</taxon>
        <taxon>Lophotrochozoa</taxon>
        <taxon>Platyhelminthes</taxon>
        <taxon>Monogenea</taxon>
        <taxon>Monopisthocotylea</taxon>
        <taxon>Dactylogyridea</taxon>
        <taxon>Ancyrocephalidae</taxon>
        <taxon>Cichlidogyrus</taxon>
    </lineage>
</organism>
<evidence type="ECO:0000256" key="1">
    <source>
        <dbReference type="ARBA" id="ARBA00022737"/>
    </source>
</evidence>
<protein>
    <recommendedName>
        <fullName evidence="2">Fibronectin type-III domain-containing protein</fullName>
    </recommendedName>
</protein>
<dbReference type="AlphaFoldDB" id="A0ABD2PKY5"/>
<dbReference type="InterPro" id="IPR003961">
    <property type="entry name" value="FN3_dom"/>
</dbReference>
<dbReference type="PANTHER" id="PTHR46708">
    <property type="entry name" value="TENASCIN"/>
    <property type="match status" value="1"/>
</dbReference>
<proteinExistence type="predicted"/>
<feature type="domain" description="Fibronectin type-III" evidence="2">
    <location>
        <begin position="128"/>
        <end position="213"/>
    </location>
</feature>
<dbReference type="SUPFAM" id="SSF49265">
    <property type="entry name" value="Fibronectin type III"/>
    <property type="match status" value="2"/>
</dbReference>
<dbReference type="InterPro" id="IPR050991">
    <property type="entry name" value="ECM_Regulatory_Proteins"/>
</dbReference>
<dbReference type="InterPro" id="IPR013783">
    <property type="entry name" value="Ig-like_fold"/>
</dbReference>
<dbReference type="Proteomes" id="UP001626550">
    <property type="component" value="Unassembled WGS sequence"/>
</dbReference>
<dbReference type="InterPro" id="IPR036116">
    <property type="entry name" value="FN3_sf"/>
</dbReference>
<gene>
    <name evidence="3" type="ORF">Ciccas_013715</name>
</gene>
<keyword evidence="1" id="KW-0677">Repeat</keyword>
<evidence type="ECO:0000313" key="4">
    <source>
        <dbReference type="Proteomes" id="UP001626550"/>
    </source>
</evidence>
<dbReference type="SMART" id="SM00060">
    <property type="entry name" value="FN3"/>
    <property type="match status" value="3"/>
</dbReference>
<name>A0ABD2PKY5_9PLAT</name>